<dbReference type="InterPro" id="IPR009061">
    <property type="entry name" value="DNA-bd_dom_put_sf"/>
</dbReference>
<dbReference type="OrthoDB" id="9806994at2"/>
<dbReference type="AlphaFoldDB" id="A0A2A2GKF9"/>
<name>A0A2A2GKF9_9RHOB</name>
<accession>A0A2A2GKF9</accession>
<evidence type="ECO:0000259" key="1">
    <source>
        <dbReference type="Pfam" id="PF12728"/>
    </source>
</evidence>
<dbReference type="SUPFAM" id="SSF46955">
    <property type="entry name" value="Putative DNA-binding domain"/>
    <property type="match status" value="1"/>
</dbReference>
<dbReference type="EMBL" id="NSJZ01000003">
    <property type="protein sequence ID" value="PAU98076.1"/>
    <property type="molecule type" value="Genomic_DNA"/>
</dbReference>
<proteinExistence type="predicted"/>
<sequence>MAIPAAKPVHEPDALLTERALAIRWKMSVRSLQRWRSSGTGPAWMRIGGCIRYRLEDILSFEQSCRVTEATA</sequence>
<evidence type="ECO:0000313" key="3">
    <source>
        <dbReference type="Proteomes" id="UP000218023"/>
    </source>
</evidence>
<dbReference type="Proteomes" id="UP000218023">
    <property type="component" value="Unassembled WGS sequence"/>
</dbReference>
<dbReference type="InterPro" id="IPR041657">
    <property type="entry name" value="HTH_17"/>
</dbReference>
<gene>
    <name evidence="2" type="ORF">CK240_06325</name>
</gene>
<feature type="domain" description="Helix-turn-helix" evidence="1">
    <location>
        <begin position="27"/>
        <end position="65"/>
    </location>
</feature>
<evidence type="ECO:0000313" key="2">
    <source>
        <dbReference type="EMBL" id="PAU98076.1"/>
    </source>
</evidence>
<dbReference type="RefSeq" id="WP_095639481.1">
    <property type="nucleotide sequence ID" value="NZ_NSJZ01000003.1"/>
</dbReference>
<comment type="caution">
    <text evidence="2">The sequence shown here is derived from an EMBL/GenBank/DDBJ whole genome shotgun (WGS) entry which is preliminary data.</text>
</comment>
<reference evidence="2 3" key="1">
    <citation type="submission" date="2017-09" db="EMBL/GenBank/DDBJ databases">
        <title>Paracoccus alkalisoli sp. nov., isolated from saline alkaline soil.</title>
        <authorList>
            <person name="Dong X."/>
            <person name="Zhang G."/>
        </authorList>
    </citation>
    <scope>NUCLEOTIDE SEQUENCE [LARGE SCALE GENOMIC DNA]</scope>
    <source>
        <strain evidence="2 3">WN007</strain>
    </source>
</reference>
<protein>
    <submittedName>
        <fullName evidence="2">Terminase</fullName>
    </submittedName>
</protein>
<dbReference type="Pfam" id="PF12728">
    <property type="entry name" value="HTH_17"/>
    <property type="match status" value="1"/>
</dbReference>
<organism evidence="2 3">
    <name type="scientific">Paracoccus salipaludis</name>
    <dbReference type="NCBI Taxonomy" id="2032623"/>
    <lineage>
        <taxon>Bacteria</taxon>
        <taxon>Pseudomonadati</taxon>
        <taxon>Pseudomonadota</taxon>
        <taxon>Alphaproteobacteria</taxon>
        <taxon>Rhodobacterales</taxon>
        <taxon>Paracoccaceae</taxon>
        <taxon>Paracoccus</taxon>
    </lineage>
</organism>
<keyword evidence="3" id="KW-1185">Reference proteome</keyword>